<feature type="region of interest" description="Disordered" evidence="1">
    <location>
        <begin position="35"/>
        <end position="55"/>
    </location>
</feature>
<feature type="region of interest" description="Disordered" evidence="1">
    <location>
        <begin position="1"/>
        <end position="21"/>
    </location>
</feature>
<dbReference type="OrthoDB" id="5873545at2759"/>
<evidence type="ECO:0000313" key="4">
    <source>
        <dbReference type="WBParaSite" id="EVEC_0001192401-mRNA-1"/>
    </source>
</evidence>
<evidence type="ECO:0000313" key="2">
    <source>
        <dbReference type="EMBL" id="VDD96426.1"/>
    </source>
</evidence>
<sequence length="115" mass="12513">MERSNNCGAPGTLNPRRSKSARPFKFLGILTSRRQSESLGLQRSPEVGGDDKKNGIFQSDALSPTLFVLSVTPISHVLNHLAPVPRAAIDSIMGFSAQLGHEFYIDAMTKDDLES</sequence>
<accession>A0A0N4VLY1</accession>
<dbReference type="EMBL" id="UXUI01011672">
    <property type="protein sequence ID" value="VDD96426.1"/>
    <property type="molecule type" value="Genomic_DNA"/>
</dbReference>
<keyword evidence="3" id="KW-1185">Reference proteome</keyword>
<name>A0A0N4VLY1_ENTVE</name>
<protein>
    <submittedName>
        <fullName evidence="2 4">Uncharacterized protein</fullName>
    </submittedName>
</protein>
<evidence type="ECO:0000313" key="3">
    <source>
        <dbReference type="Proteomes" id="UP000274131"/>
    </source>
</evidence>
<evidence type="ECO:0000256" key="1">
    <source>
        <dbReference type="SAM" id="MobiDB-lite"/>
    </source>
</evidence>
<dbReference type="Proteomes" id="UP000274131">
    <property type="component" value="Unassembled WGS sequence"/>
</dbReference>
<organism evidence="4">
    <name type="scientific">Enterobius vermicularis</name>
    <name type="common">Human pinworm</name>
    <dbReference type="NCBI Taxonomy" id="51028"/>
    <lineage>
        <taxon>Eukaryota</taxon>
        <taxon>Metazoa</taxon>
        <taxon>Ecdysozoa</taxon>
        <taxon>Nematoda</taxon>
        <taxon>Chromadorea</taxon>
        <taxon>Rhabditida</taxon>
        <taxon>Spirurina</taxon>
        <taxon>Oxyuridomorpha</taxon>
        <taxon>Oxyuroidea</taxon>
        <taxon>Oxyuridae</taxon>
        <taxon>Enterobius</taxon>
    </lineage>
</organism>
<dbReference type="WBParaSite" id="EVEC_0001192401-mRNA-1">
    <property type="protein sequence ID" value="EVEC_0001192401-mRNA-1"/>
    <property type="gene ID" value="EVEC_0001192401"/>
</dbReference>
<proteinExistence type="predicted"/>
<reference evidence="2 3" key="2">
    <citation type="submission" date="2018-10" db="EMBL/GenBank/DDBJ databases">
        <authorList>
            <consortium name="Pathogen Informatics"/>
        </authorList>
    </citation>
    <scope>NUCLEOTIDE SEQUENCE [LARGE SCALE GENOMIC DNA]</scope>
</reference>
<dbReference type="AlphaFoldDB" id="A0A0N4VLY1"/>
<reference evidence="4" key="1">
    <citation type="submission" date="2017-02" db="UniProtKB">
        <authorList>
            <consortium name="WormBaseParasite"/>
        </authorList>
    </citation>
    <scope>IDENTIFICATION</scope>
</reference>
<gene>
    <name evidence="2" type="ORF">EVEC_LOCUS11177</name>
</gene>